<dbReference type="GO" id="GO:0005524">
    <property type="term" value="F:ATP binding"/>
    <property type="evidence" value="ECO:0007669"/>
    <property type="project" value="UniProtKB-KW"/>
</dbReference>
<keyword evidence="1" id="KW-0067">ATP-binding</keyword>
<gene>
    <name evidence="3" type="ORF">ACN42_g9728</name>
</gene>
<dbReference type="EMBL" id="LLXE01000363">
    <property type="protein sequence ID" value="KUM57461.1"/>
    <property type="molecule type" value="Genomic_DNA"/>
</dbReference>
<dbReference type="PANTHER" id="PTHR13504">
    <property type="entry name" value="FIDO DOMAIN-CONTAINING PROTEIN DDB_G0283145"/>
    <property type="match status" value="1"/>
</dbReference>
<dbReference type="InterPro" id="IPR003812">
    <property type="entry name" value="Fido"/>
</dbReference>
<dbReference type="Proteomes" id="UP000055045">
    <property type="component" value="Unassembled WGS sequence"/>
</dbReference>
<accession>A0A101MBE5</accession>
<feature type="domain" description="Fido" evidence="2">
    <location>
        <begin position="172"/>
        <end position="334"/>
    </location>
</feature>
<dbReference type="InterPro" id="IPR036597">
    <property type="entry name" value="Fido-like_dom_sf"/>
</dbReference>
<organism evidence="3 4">
    <name type="scientific">Penicillium freii</name>
    <dbReference type="NCBI Taxonomy" id="48697"/>
    <lineage>
        <taxon>Eukaryota</taxon>
        <taxon>Fungi</taxon>
        <taxon>Dikarya</taxon>
        <taxon>Ascomycota</taxon>
        <taxon>Pezizomycotina</taxon>
        <taxon>Eurotiomycetes</taxon>
        <taxon>Eurotiomycetidae</taxon>
        <taxon>Eurotiales</taxon>
        <taxon>Aspergillaceae</taxon>
        <taxon>Penicillium</taxon>
    </lineage>
</organism>
<feature type="binding site" evidence="1">
    <location>
        <begin position="265"/>
        <end position="272"/>
    </location>
    <ligand>
        <name>ATP</name>
        <dbReference type="ChEBI" id="CHEBI:30616"/>
    </ligand>
</feature>
<proteinExistence type="predicted"/>
<name>A0A101MBE5_PENFR</name>
<evidence type="ECO:0000256" key="1">
    <source>
        <dbReference type="PIRSR" id="PIRSR640198-2"/>
    </source>
</evidence>
<keyword evidence="1" id="KW-0547">Nucleotide-binding</keyword>
<evidence type="ECO:0000313" key="3">
    <source>
        <dbReference type="EMBL" id="KUM57461.1"/>
    </source>
</evidence>
<protein>
    <recommendedName>
        <fullName evidence="2">Fido domain-containing protein</fullName>
    </recommendedName>
</protein>
<evidence type="ECO:0000313" key="4">
    <source>
        <dbReference type="Proteomes" id="UP000055045"/>
    </source>
</evidence>
<dbReference type="Pfam" id="PF02661">
    <property type="entry name" value="Fic"/>
    <property type="match status" value="1"/>
</dbReference>
<dbReference type="Gene3D" id="1.10.3290.10">
    <property type="entry name" value="Fido-like domain"/>
    <property type="match status" value="1"/>
</dbReference>
<sequence>MESTLSLGQTTMSAFALRGVETYFTVVMEDSYESKIAHEDFEPETAFREVAALANELSDLFKTELTPHHEAAFENYILHSLAWMVYGSNKIEKAGSSLDITLKLCVAVFRGEEIPEEIEEQDQEYLSLKEDLIHEHLPADTSAVLRNRREVVQHAKAAKFMMDQLCIRGQDLSEQIILEAHRILTYKVDAETTPWTEYSGVYRSHEVSAGLHAFPHPSLVPYKMQSMFHELKRDLKEVTTNGTIDPIALASKYAHIFVNIYPFIDGNGRMCRLILNSLLLKFGAFIACIGVDEDDRSIYKDVAANGGALEDLYEDAEEEEKPKLYKELASYVLAHVKKSMTGLVSEVVNACDV</sequence>
<dbReference type="PANTHER" id="PTHR13504:SF38">
    <property type="entry name" value="FIDO DOMAIN-CONTAINING PROTEIN"/>
    <property type="match status" value="1"/>
</dbReference>
<dbReference type="STRING" id="48697.A0A101MBE5"/>
<keyword evidence="4" id="KW-1185">Reference proteome</keyword>
<dbReference type="PROSITE" id="PS51459">
    <property type="entry name" value="FIDO"/>
    <property type="match status" value="1"/>
</dbReference>
<comment type="caution">
    <text evidence="3">The sequence shown here is derived from an EMBL/GenBank/DDBJ whole genome shotgun (WGS) entry which is preliminary data.</text>
</comment>
<dbReference type="InterPro" id="IPR040198">
    <property type="entry name" value="Fido_containing"/>
</dbReference>
<dbReference type="SUPFAM" id="SSF140931">
    <property type="entry name" value="Fic-like"/>
    <property type="match status" value="1"/>
</dbReference>
<evidence type="ECO:0000259" key="2">
    <source>
        <dbReference type="PROSITE" id="PS51459"/>
    </source>
</evidence>
<reference evidence="3 4" key="1">
    <citation type="submission" date="2015-10" db="EMBL/GenBank/DDBJ databases">
        <title>Genome sequencing of Penicillium freii.</title>
        <authorList>
            <person name="Nguyen H.D."/>
            <person name="Visagie C.M."/>
            <person name="Seifert K.A."/>
        </authorList>
    </citation>
    <scope>NUCLEOTIDE SEQUENCE [LARGE SCALE GENOMIC DNA]</scope>
    <source>
        <strain evidence="3 4">DAOM 242723</strain>
    </source>
</reference>
<dbReference type="AlphaFoldDB" id="A0A101MBE5"/>